<dbReference type="InterPro" id="IPR017853">
    <property type="entry name" value="GH"/>
</dbReference>
<reference evidence="2 3" key="1">
    <citation type="submission" date="2017-03" db="EMBL/GenBank/DDBJ databases">
        <title>Maternal inheritance of bifidobacteria.</title>
        <authorList>
            <person name="Lugli G.A."/>
            <person name="Duranti S."/>
            <person name="Milani C."/>
            <person name="Mancabelli L."/>
        </authorList>
    </citation>
    <scope>NUCLEOTIDE SEQUENCE [LARGE SCALE GENOMIC DNA]</scope>
    <source>
        <strain evidence="2 3">1899B</strain>
    </source>
</reference>
<dbReference type="SUPFAM" id="SSF47090">
    <property type="entry name" value="PGBD-like"/>
    <property type="match status" value="1"/>
</dbReference>
<comment type="caution">
    <text evidence="2">The sequence shown here is derived from an EMBL/GenBank/DDBJ whole genome shotgun (WGS) entry which is preliminary data.</text>
</comment>
<dbReference type="AlphaFoldDB" id="A0A1V8PRG3"/>
<dbReference type="InterPro" id="IPR036365">
    <property type="entry name" value="PGBD-like_sf"/>
</dbReference>
<dbReference type="SUPFAM" id="SSF51445">
    <property type="entry name" value="(Trans)glycosidases"/>
    <property type="match status" value="1"/>
</dbReference>
<feature type="domain" description="Rv2525c-like glycoside hydrolase-like" evidence="1">
    <location>
        <begin position="312"/>
        <end position="497"/>
    </location>
</feature>
<name>A0A1V8PRG3_9BIFI</name>
<organism evidence="2 3">
    <name type="scientific">Bifidobacterium catenulatum</name>
    <dbReference type="NCBI Taxonomy" id="1686"/>
    <lineage>
        <taxon>Bacteria</taxon>
        <taxon>Bacillati</taxon>
        <taxon>Actinomycetota</taxon>
        <taxon>Actinomycetes</taxon>
        <taxon>Bifidobacteriales</taxon>
        <taxon>Bifidobacteriaceae</taxon>
        <taxon>Bifidobacterium</taxon>
    </lineage>
</organism>
<dbReference type="Proteomes" id="UP000192666">
    <property type="component" value="Unassembled WGS sequence"/>
</dbReference>
<sequence length="827" mass="90601">MTDKMVLRTQQWLNQTYGGDSRFNKVAEDGQTGWSTIYGLTRALQIELGIQNTADNFGPSTQRLFVQRYPNGVQEQKSGDTATSNVYSIIQGALWCKGYSAGSDEITQHFYGGTGKAIKNLKTDMGIGGDSSVDVGIMGALLSMKQFVLLESYGGLNAIRQAQQQINNKYRDYTGIIPTDGLYGREMNTALIQVLQAIEGFTPSEATGNFGRGTKSRLKTISASNGTGDNPQWVWLATVALVCNRIAAVIRTSWYTGLSDQVTDFQRQYGLPQNGTVDPTTWMSLLTSKGDPNRPCVACDTRFEITDARLATLKANGYQIVGRYLTEPGQSSLAPADYFKAIRPGELERITKGGMKFFPIFQEYSTKLAHFTPANGAAHAKSAREAAQRLGIPPTHIYFAVDFDATDDQVTSNILPYFRAVLANLGGGYKVGIYASRNICTRVIEAGYAGYAFVSDMSTGFSGNLGFPIPDNWVYDQFTEISGYQGQGWDLDRVAYSGKMPAVSYVKQTSAGGTTIDQGTNYDQMGPIDLIWHLEKRFDELRAQGKVGQDYVASGTTGTWVTVPTWRCMLNYLSKDYLRDGGNGSTIEWSVSAESFRKADAAILEQDATASAIIKSLDRYIGSWRQSMIDVNGESVDLSHMCVTTLGYLNGLVVPDTWTGWAGDLGSAMSNIQKAKDWNPQASIDVIAEALVGADDNYRQQGALQGLTLDKQVDGTWQTVSNTCNRDDLCCDGDAIYFADTLKNGNGSDSHLLSQTMRSYYNAPNQLSDRFKRIAWSMGASDKAAAVSAFRGVDWQQMFTCWLLTHSYDTPDSVIDAACSALAEFIF</sequence>
<proteinExistence type="predicted"/>
<protein>
    <submittedName>
        <fullName evidence="2">Peptidoglycan-binding protein</fullName>
    </submittedName>
</protein>
<evidence type="ECO:0000313" key="3">
    <source>
        <dbReference type="Proteomes" id="UP000192666"/>
    </source>
</evidence>
<dbReference type="Gene3D" id="3.20.20.80">
    <property type="entry name" value="Glycosidases"/>
    <property type="match status" value="1"/>
</dbReference>
<evidence type="ECO:0000259" key="1">
    <source>
        <dbReference type="Pfam" id="PF08924"/>
    </source>
</evidence>
<dbReference type="EMBL" id="NAQA01000003">
    <property type="protein sequence ID" value="OQM51214.1"/>
    <property type="molecule type" value="Genomic_DNA"/>
</dbReference>
<dbReference type="RefSeq" id="WP_080788661.1">
    <property type="nucleotide sequence ID" value="NZ_NAQA01000003.1"/>
</dbReference>
<dbReference type="CDD" id="cd06418">
    <property type="entry name" value="GH25_BacA-like"/>
    <property type="match status" value="1"/>
</dbReference>
<accession>A0A1V8PRG3</accession>
<gene>
    <name evidence="2" type="ORF">B5782_1165</name>
</gene>
<dbReference type="InterPro" id="IPR015020">
    <property type="entry name" value="Rv2525c-like_Glyco_Hydro-like"/>
</dbReference>
<evidence type="ECO:0000313" key="2">
    <source>
        <dbReference type="EMBL" id="OQM51214.1"/>
    </source>
</evidence>
<dbReference type="Pfam" id="PF08924">
    <property type="entry name" value="Rv2525c_GlyHyd-like"/>
    <property type="match status" value="1"/>
</dbReference>